<dbReference type="AlphaFoldDB" id="A0A558CHZ3"/>
<dbReference type="GO" id="GO:0005886">
    <property type="term" value="C:plasma membrane"/>
    <property type="evidence" value="ECO:0007669"/>
    <property type="project" value="UniProtKB-SubCell"/>
</dbReference>
<name>A0A558CHZ3_9GAMM</name>
<organism evidence="7 8">
    <name type="scientific">Sedimenticola thiotaurini</name>
    <dbReference type="NCBI Taxonomy" id="1543721"/>
    <lineage>
        <taxon>Bacteria</taxon>
        <taxon>Pseudomonadati</taxon>
        <taxon>Pseudomonadota</taxon>
        <taxon>Gammaproteobacteria</taxon>
        <taxon>Chromatiales</taxon>
        <taxon>Sedimenticolaceae</taxon>
        <taxon>Sedimenticola</taxon>
    </lineage>
</organism>
<evidence type="ECO:0000313" key="7">
    <source>
        <dbReference type="EMBL" id="TVT48378.1"/>
    </source>
</evidence>
<gene>
    <name evidence="7" type="ORF">FHK82_17780</name>
</gene>
<keyword evidence="6" id="KW-1003">Cell membrane</keyword>
<dbReference type="Pfam" id="PF02104">
    <property type="entry name" value="SURF1"/>
    <property type="match status" value="1"/>
</dbReference>
<dbReference type="Proteomes" id="UP000317355">
    <property type="component" value="Unassembled WGS sequence"/>
</dbReference>
<evidence type="ECO:0000256" key="4">
    <source>
        <dbReference type="ARBA" id="ARBA00022989"/>
    </source>
</evidence>
<evidence type="ECO:0000256" key="1">
    <source>
        <dbReference type="ARBA" id="ARBA00004370"/>
    </source>
</evidence>
<evidence type="ECO:0000313" key="8">
    <source>
        <dbReference type="Proteomes" id="UP000317355"/>
    </source>
</evidence>
<dbReference type="PANTHER" id="PTHR23427:SF2">
    <property type="entry name" value="SURFEIT LOCUS PROTEIN 1"/>
    <property type="match status" value="1"/>
</dbReference>
<dbReference type="PROSITE" id="PS50895">
    <property type="entry name" value="SURF1"/>
    <property type="match status" value="1"/>
</dbReference>
<feature type="transmembrane region" description="Helical" evidence="6">
    <location>
        <begin position="12"/>
        <end position="32"/>
    </location>
</feature>
<dbReference type="InterPro" id="IPR045214">
    <property type="entry name" value="Surf1/Surf4"/>
</dbReference>
<protein>
    <recommendedName>
        <fullName evidence="6">SURF1-like protein</fullName>
    </recommendedName>
</protein>
<comment type="subcellular location">
    <subcellularLocation>
        <location evidence="6">Cell membrane</location>
        <topology evidence="6">Multi-pass membrane protein</topology>
    </subcellularLocation>
    <subcellularLocation>
        <location evidence="1">Membrane</location>
    </subcellularLocation>
</comment>
<accession>A0A558CHZ3</accession>
<keyword evidence="5 6" id="KW-0472">Membrane</keyword>
<evidence type="ECO:0000256" key="6">
    <source>
        <dbReference type="RuleBase" id="RU363076"/>
    </source>
</evidence>
<evidence type="ECO:0000256" key="5">
    <source>
        <dbReference type="ARBA" id="ARBA00023136"/>
    </source>
</evidence>
<dbReference type="EMBL" id="VMRY01000138">
    <property type="protein sequence ID" value="TVT48378.1"/>
    <property type="molecule type" value="Genomic_DNA"/>
</dbReference>
<keyword evidence="4 6" id="KW-1133">Transmembrane helix</keyword>
<dbReference type="PANTHER" id="PTHR23427">
    <property type="entry name" value="SURFEIT LOCUS PROTEIN"/>
    <property type="match status" value="1"/>
</dbReference>
<comment type="similarity">
    <text evidence="2 6">Belongs to the SURF1 family.</text>
</comment>
<evidence type="ECO:0000256" key="3">
    <source>
        <dbReference type="ARBA" id="ARBA00022692"/>
    </source>
</evidence>
<dbReference type="InterPro" id="IPR002994">
    <property type="entry name" value="Surf1/Shy1"/>
</dbReference>
<dbReference type="CDD" id="cd06662">
    <property type="entry name" value="SURF1"/>
    <property type="match status" value="1"/>
</dbReference>
<keyword evidence="3 6" id="KW-0812">Transmembrane</keyword>
<reference evidence="7 8" key="1">
    <citation type="submission" date="2019-07" db="EMBL/GenBank/DDBJ databases">
        <title>The pathways for chlorine oxyanion respiration interact through the shared metabolite chlorate.</title>
        <authorList>
            <person name="Barnum T.P."/>
            <person name="Cheng Y."/>
            <person name="Hill K.A."/>
            <person name="Lucas L.N."/>
            <person name="Carlson H.K."/>
            <person name="Coates J.D."/>
        </authorList>
    </citation>
    <scope>NUCLEOTIDE SEQUENCE [LARGE SCALE GENOMIC DNA]</scope>
    <source>
        <strain evidence="7">BK-3</strain>
    </source>
</reference>
<evidence type="ECO:0000256" key="2">
    <source>
        <dbReference type="ARBA" id="ARBA00007165"/>
    </source>
</evidence>
<feature type="transmembrane region" description="Helical" evidence="6">
    <location>
        <begin position="209"/>
        <end position="227"/>
    </location>
</feature>
<comment type="caution">
    <text evidence="7">The sequence shown here is derived from an EMBL/GenBank/DDBJ whole genome shotgun (WGS) entry which is preliminary data.</text>
</comment>
<sequence>MAKSTFHFHPRLFPSLLILGVMLPLFISLGIWQIDRAEQKRTLANTMEMRRKMPVEALTDTPLTADELEFRTLSVTGYFIPAGQIVISNRKYLGKPGFHIITPLQIEGSKKHLLINRGWLAGTGNTPPRIETPTERITLTGQINRPSAPAIELDFDLKASNLWPYLTLENYMHWSKLEIVPFIMLLSPESPHGFVRSWETARPGEGMHLGYATQWFAFALMAFLLWLKLSVERTKAIQSGATA</sequence>
<proteinExistence type="inferred from homology"/>